<name>A0ABR3DCX7_NEUIN</name>
<organism evidence="1 2">
    <name type="scientific">Neurospora intermedia</name>
    <dbReference type="NCBI Taxonomy" id="5142"/>
    <lineage>
        <taxon>Eukaryota</taxon>
        <taxon>Fungi</taxon>
        <taxon>Dikarya</taxon>
        <taxon>Ascomycota</taxon>
        <taxon>Pezizomycotina</taxon>
        <taxon>Sordariomycetes</taxon>
        <taxon>Sordariomycetidae</taxon>
        <taxon>Sordariales</taxon>
        <taxon>Sordariaceae</taxon>
        <taxon>Neurospora</taxon>
    </lineage>
</organism>
<keyword evidence="2" id="KW-1185">Reference proteome</keyword>
<dbReference type="Proteomes" id="UP001451303">
    <property type="component" value="Unassembled WGS sequence"/>
</dbReference>
<sequence>MPHLDKQKAHGRRWLQSIWRWQVVTATAFSLFGLCQSAIGAIGATRIRVGPQLLAR</sequence>
<comment type="caution">
    <text evidence="1">The sequence shown here is derived from an EMBL/GenBank/DDBJ whole genome shotgun (WGS) entry which is preliminary data.</text>
</comment>
<dbReference type="EMBL" id="JAVLET010000004">
    <property type="protein sequence ID" value="KAL0470520.1"/>
    <property type="molecule type" value="Genomic_DNA"/>
</dbReference>
<gene>
    <name evidence="1" type="ORF">QR685DRAFT_571631</name>
</gene>
<proteinExistence type="predicted"/>
<protein>
    <submittedName>
        <fullName evidence="1">Uncharacterized protein</fullName>
    </submittedName>
</protein>
<reference evidence="1 2" key="1">
    <citation type="submission" date="2023-09" db="EMBL/GenBank/DDBJ databases">
        <title>Multi-omics analysis of a traditional fermented food reveals byproduct-associated fungal strains for waste-to-food upcycling.</title>
        <authorList>
            <consortium name="Lawrence Berkeley National Laboratory"/>
            <person name="Rekdal V.M."/>
            <person name="Villalobos-Escobedo J.M."/>
            <person name="Rodriguez-Valeron N."/>
            <person name="Garcia M.O."/>
            <person name="Vasquez D.P."/>
            <person name="Damayanti I."/>
            <person name="Sorensen P.M."/>
            <person name="Baidoo E.E."/>
            <person name="De Carvalho A.C."/>
            <person name="Riley R."/>
            <person name="Lipzen A."/>
            <person name="He G."/>
            <person name="Yan M."/>
            <person name="Haridas S."/>
            <person name="Daum C."/>
            <person name="Yoshinaga Y."/>
            <person name="Ng V."/>
            <person name="Grigoriev I.V."/>
            <person name="Munk R."/>
            <person name="Nuraida L."/>
            <person name="Wijaya C.H."/>
            <person name="Morales P.-C."/>
            <person name="Keasling J.D."/>
        </authorList>
    </citation>
    <scope>NUCLEOTIDE SEQUENCE [LARGE SCALE GENOMIC DNA]</scope>
    <source>
        <strain evidence="1 2">FGSC 2613</strain>
    </source>
</reference>
<evidence type="ECO:0000313" key="1">
    <source>
        <dbReference type="EMBL" id="KAL0470520.1"/>
    </source>
</evidence>
<accession>A0ABR3DCX7</accession>
<evidence type="ECO:0000313" key="2">
    <source>
        <dbReference type="Proteomes" id="UP001451303"/>
    </source>
</evidence>